<dbReference type="Proteomes" id="UP000623129">
    <property type="component" value="Unassembled WGS sequence"/>
</dbReference>
<dbReference type="PANTHER" id="PTHR33984">
    <property type="entry name" value="OS02G0717600 PROTEIN"/>
    <property type="match status" value="1"/>
</dbReference>
<keyword evidence="3" id="KW-1185">Reference proteome</keyword>
<evidence type="ECO:0000313" key="2">
    <source>
        <dbReference type="EMBL" id="KAF3319827.1"/>
    </source>
</evidence>
<dbReference type="EMBL" id="SWLB01000200">
    <property type="protein sequence ID" value="KAF3319827.1"/>
    <property type="molecule type" value="Genomic_DNA"/>
</dbReference>
<evidence type="ECO:0000256" key="1">
    <source>
        <dbReference type="SAM" id="MobiDB-lite"/>
    </source>
</evidence>
<organism evidence="2 3">
    <name type="scientific">Carex littledalei</name>
    <dbReference type="NCBI Taxonomy" id="544730"/>
    <lineage>
        <taxon>Eukaryota</taxon>
        <taxon>Viridiplantae</taxon>
        <taxon>Streptophyta</taxon>
        <taxon>Embryophyta</taxon>
        <taxon>Tracheophyta</taxon>
        <taxon>Spermatophyta</taxon>
        <taxon>Magnoliopsida</taxon>
        <taxon>Liliopsida</taxon>
        <taxon>Poales</taxon>
        <taxon>Cyperaceae</taxon>
        <taxon>Cyperoideae</taxon>
        <taxon>Cariceae</taxon>
        <taxon>Carex</taxon>
        <taxon>Carex subgen. Euthyceras</taxon>
    </lineage>
</organism>
<sequence>MDKSQPSDGPVVAIESIGSGSKIEDFGPDMVQSGDVIEEIRISGSPPVKAPFKGGKAALQKILHAAFKRGDTSVVVTIRRGPMGPETERKELQACLVLQGKKNYILRSVYDPNHVVGFADRTESECLELQGSRSTRLVSELTKAHVQDGFATYPWEKKMNSKTFPNYNHPVGSSFLSILVLPKALDSTSSRYNTIEETMGQAHSWLLSSRKSGVPIAFVNIQTEALLTKISGETASATVNCINDLSNITNLSLYGFEDYHGVDLGVVKAVRLWYRATGGEVPIEIKLNHHDTRLGFAVSRTDEGFVYISSVEEDNKEDEAPSTRCGLRDLYKQAKSASQFLVISRIAHEKVLPWMVCSNGSIRCYDTISLSQKLSLHRKALLPFSIHVLLWDMNVNGGVDGMRTDSVPATSAEEPAESVPEPPSNELEEEVGSMERESIGDVSFRFEDVVLPSSWV</sequence>
<dbReference type="PANTHER" id="PTHR33984:SF2">
    <property type="entry name" value="OS02G0717600 PROTEIN"/>
    <property type="match status" value="1"/>
</dbReference>
<protein>
    <submittedName>
        <fullName evidence="2">Uncharacterized protein</fullName>
    </submittedName>
</protein>
<proteinExistence type="predicted"/>
<name>A0A833V1L3_9POAL</name>
<comment type="caution">
    <text evidence="2">The sequence shown here is derived from an EMBL/GenBank/DDBJ whole genome shotgun (WGS) entry which is preliminary data.</text>
</comment>
<dbReference type="OrthoDB" id="59661at2759"/>
<feature type="compositionally biased region" description="Low complexity" evidence="1">
    <location>
        <begin position="406"/>
        <end position="419"/>
    </location>
</feature>
<evidence type="ECO:0000313" key="3">
    <source>
        <dbReference type="Proteomes" id="UP000623129"/>
    </source>
</evidence>
<dbReference type="AlphaFoldDB" id="A0A833V1L3"/>
<reference evidence="2" key="1">
    <citation type="submission" date="2020-01" db="EMBL/GenBank/DDBJ databases">
        <title>Genome sequence of Kobresia littledalei, the first chromosome-level genome in the family Cyperaceae.</title>
        <authorList>
            <person name="Qu G."/>
        </authorList>
    </citation>
    <scope>NUCLEOTIDE SEQUENCE</scope>
    <source>
        <strain evidence="2">C.B.Clarke</strain>
        <tissue evidence="2">Leaf</tissue>
    </source>
</reference>
<accession>A0A833V1L3</accession>
<feature type="region of interest" description="Disordered" evidence="1">
    <location>
        <begin position="402"/>
        <end position="433"/>
    </location>
</feature>
<gene>
    <name evidence="2" type="ORF">FCM35_KLT21929</name>
</gene>